<evidence type="ECO:0000313" key="2">
    <source>
        <dbReference type="Proteomes" id="UP000324897"/>
    </source>
</evidence>
<dbReference type="Proteomes" id="UP000324897">
    <property type="component" value="Unassembled WGS sequence"/>
</dbReference>
<reference evidence="1 2" key="1">
    <citation type="journal article" date="2019" name="Sci. Rep.">
        <title>A high-quality genome of Eragrostis curvula grass provides insights into Poaceae evolution and supports new strategies to enhance forage quality.</title>
        <authorList>
            <person name="Carballo J."/>
            <person name="Santos B.A.C.M."/>
            <person name="Zappacosta D."/>
            <person name="Garbus I."/>
            <person name="Selva J.P."/>
            <person name="Gallo C.A."/>
            <person name="Diaz A."/>
            <person name="Albertini E."/>
            <person name="Caccamo M."/>
            <person name="Echenique V."/>
        </authorList>
    </citation>
    <scope>NUCLEOTIDE SEQUENCE [LARGE SCALE GENOMIC DNA]</scope>
    <source>
        <strain evidence="2">cv. Victoria</strain>
        <tissue evidence="1">Leaf</tissue>
    </source>
</reference>
<dbReference type="OrthoDB" id="10647821at2759"/>
<protein>
    <submittedName>
        <fullName evidence="1">Uncharacterized protein</fullName>
    </submittedName>
</protein>
<dbReference type="Gramene" id="TVT99058">
    <property type="protein sequence ID" value="TVT99058"/>
    <property type="gene ID" value="EJB05_55614"/>
</dbReference>
<feature type="non-terminal residue" evidence="1">
    <location>
        <position position="1"/>
    </location>
</feature>
<dbReference type="PANTHER" id="PTHR33994">
    <property type="entry name" value="OS04G0515000 PROTEIN"/>
    <property type="match status" value="1"/>
</dbReference>
<comment type="caution">
    <text evidence="1">The sequence shown here is derived from an EMBL/GenBank/DDBJ whole genome shotgun (WGS) entry which is preliminary data.</text>
</comment>
<keyword evidence="2" id="KW-1185">Reference proteome</keyword>
<dbReference type="AlphaFoldDB" id="A0A5J9SJA0"/>
<proteinExistence type="predicted"/>
<evidence type="ECO:0000313" key="1">
    <source>
        <dbReference type="EMBL" id="TVT99058.1"/>
    </source>
</evidence>
<name>A0A5J9SJA0_9POAL</name>
<dbReference type="EMBL" id="RWGY01000771">
    <property type="protein sequence ID" value="TVT99058.1"/>
    <property type="molecule type" value="Genomic_DNA"/>
</dbReference>
<sequence>MELAAFEGLNATIAGDTTVSAAFTLKMRVESPGVLLLWCSNGAEVVVSYAGVALAWGDLPGFCVERSGDMELTVKPWGRGVGLSEELRRRLDTEWRAGTAQMLVHVKLFYSRSLSPADDIYEGQPTKHLDVDEIKHPYMNCNRLIWLTEGKTPTAFQIDSRAKVNPMKITQSSLSSLGARKWERITYLNLTLVREGFVWDAAPNQRVTASVYQEVEKARRV</sequence>
<organism evidence="1 2">
    <name type="scientific">Eragrostis curvula</name>
    <name type="common">weeping love grass</name>
    <dbReference type="NCBI Taxonomy" id="38414"/>
    <lineage>
        <taxon>Eukaryota</taxon>
        <taxon>Viridiplantae</taxon>
        <taxon>Streptophyta</taxon>
        <taxon>Embryophyta</taxon>
        <taxon>Tracheophyta</taxon>
        <taxon>Spermatophyta</taxon>
        <taxon>Magnoliopsida</taxon>
        <taxon>Liliopsida</taxon>
        <taxon>Poales</taxon>
        <taxon>Poaceae</taxon>
        <taxon>PACMAD clade</taxon>
        <taxon>Chloridoideae</taxon>
        <taxon>Eragrostideae</taxon>
        <taxon>Eragrostidinae</taxon>
        <taxon>Eragrostis</taxon>
    </lineage>
</organism>
<dbReference type="PANTHER" id="PTHR33994:SF34">
    <property type="entry name" value="LATE EMBRYOGENESIS ABUNDANT PROTEIN LEA-2 SUBGROUP DOMAIN-CONTAINING PROTEIN"/>
    <property type="match status" value="1"/>
</dbReference>
<gene>
    <name evidence="1" type="ORF">EJB05_55614</name>
</gene>
<accession>A0A5J9SJA0</accession>